<protein>
    <recommendedName>
        <fullName evidence="3">Phosphocarrier protein HPr</fullName>
    </recommendedName>
</protein>
<evidence type="ECO:0000313" key="8">
    <source>
        <dbReference type="Proteomes" id="UP000294513"/>
    </source>
</evidence>
<sequence length="90" mass="9152">MSERKVKIESRVGLHARPAALFVQAAAKAPGEVTVAKRGGSPVNAKSILAVLGLDARHGEEIVISAEGDGADALLDGLEALLSTPEPEGA</sequence>
<dbReference type="InterPro" id="IPR002114">
    <property type="entry name" value="PTS_HPr_Ser_P_site"/>
</dbReference>
<dbReference type="InterPro" id="IPR001020">
    <property type="entry name" value="PTS_HPr_His_P_site"/>
</dbReference>
<dbReference type="PRINTS" id="PR00107">
    <property type="entry name" value="PHOSPHOCPHPR"/>
</dbReference>
<evidence type="ECO:0000313" key="7">
    <source>
        <dbReference type="EMBL" id="TDD81238.1"/>
    </source>
</evidence>
<dbReference type="Gene3D" id="3.30.1340.10">
    <property type="entry name" value="HPr-like"/>
    <property type="match status" value="1"/>
</dbReference>
<dbReference type="PROSITE" id="PS51350">
    <property type="entry name" value="PTS_HPR_DOM"/>
    <property type="match status" value="1"/>
</dbReference>
<dbReference type="Pfam" id="PF00381">
    <property type="entry name" value="PTS-HPr"/>
    <property type="match status" value="1"/>
</dbReference>
<dbReference type="OrthoDB" id="9809047at2"/>
<dbReference type="PANTHER" id="PTHR33705:SF2">
    <property type="entry name" value="PHOSPHOCARRIER PROTEIN NPR"/>
    <property type="match status" value="1"/>
</dbReference>
<dbReference type="EMBL" id="SMKU01000140">
    <property type="protein sequence ID" value="TDD81238.1"/>
    <property type="molecule type" value="Genomic_DNA"/>
</dbReference>
<comment type="subcellular location">
    <subcellularLocation>
        <location evidence="2">Cytoplasm</location>
    </subcellularLocation>
</comment>
<reference evidence="7 8" key="1">
    <citation type="submission" date="2019-03" db="EMBL/GenBank/DDBJ databases">
        <title>Draft genome sequences of novel Actinobacteria.</title>
        <authorList>
            <person name="Sahin N."/>
            <person name="Ay H."/>
            <person name="Saygin H."/>
        </authorList>
    </citation>
    <scope>NUCLEOTIDE SEQUENCE [LARGE SCALE GENOMIC DNA]</scope>
    <source>
        <strain evidence="7 8">H3C3</strain>
    </source>
</reference>
<gene>
    <name evidence="7" type="ORF">E1298_24475</name>
</gene>
<dbReference type="RefSeq" id="WP_131897118.1">
    <property type="nucleotide sequence ID" value="NZ_SMKU01000140.1"/>
</dbReference>
<dbReference type="GO" id="GO:0009401">
    <property type="term" value="P:phosphoenolpyruvate-dependent sugar phosphotransferase system"/>
    <property type="evidence" value="ECO:0007669"/>
    <property type="project" value="UniProtKB-KW"/>
</dbReference>
<dbReference type="NCBIfam" id="TIGR01003">
    <property type="entry name" value="PTS_HPr_family"/>
    <property type="match status" value="1"/>
</dbReference>
<dbReference type="PANTHER" id="PTHR33705">
    <property type="entry name" value="PHOSPHOCARRIER PROTEIN HPR"/>
    <property type="match status" value="1"/>
</dbReference>
<dbReference type="InterPro" id="IPR000032">
    <property type="entry name" value="HPr-like"/>
</dbReference>
<comment type="function">
    <text evidence="1">General (non sugar-specific) component of the phosphoenolpyruvate-dependent sugar phosphotransferase system (sugar PTS). This major carbohydrate active-transport system catalyzes the phosphorylation of incoming sugar substrates concomitantly with their translocation across the cell membrane. The phosphoryl group from phosphoenolpyruvate (PEP) is transferred to the phosphoryl carrier protein HPr by enzyme I. Phospho-HPr then transfers it to the PTS EIIA domain.</text>
</comment>
<evidence type="ECO:0000259" key="6">
    <source>
        <dbReference type="PROSITE" id="PS51350"/>
    </source>
</evidence>
<accession>A0A4R5B4T4</accession>
<dbReference type="Proteomes" id="UP000294513">
    <property type="component" value="Unassembled WGS sequence"/>
</dbReference>
<feature type="domain" description="HPr" evidence="6">
    <location>
        <begin position="1"/>
        <end position="89"/>
    </location>
</feature>
<proteinExistence type="predicted"/>
<dbReference type="PROSITE" id="PS00369">
    <property type="entry name" value="PTS_HPR_HIS"/>
    <property type="match status" value="1"/>
</dbReference>
<name>A0A4R5B4T4_9ACTN</name>
<evidence type="ECO:0000256" key="5">
    <source>
        <dbReference type="ARBA" id="ARBA00022683"/>
    </source>
</evidence>
<dbReference type="CDD" id="cd00367">
    <property type="entry name" value="PTS-HPr_like"/>
    <property type="match status" value="1"/>
</dbReference>
<evidence type="ECO:0000256" key="2">
    <source>
        <dbReference type="ARBA" id="ARBA00004496"/>
    </source>
</evidence>
<keyword evidence="4" id="KW-0963">Cytoplasm</keyword>
<organism evidence="7 8">
    <name type="scientific">Actinomadura rubrisoli</name>
    <dbReference type="NCBI Taxonomy" id="2530368"/>
    <lineage>
        <taxon>Bacteria</taxon>
        <taxon>Bacillati</taxon>
        <taxon>Actinomycetota</taxon>
        <taxon>Actinomycetes</taxon>
        <taxon>Streptosporangiales</taxon>
        <taxon>Thermomonosporaceae</taxon>
        <taxon>Actinomadura</taxon>
    </lineage>
</organism>
<dbReference type="PROSITE" id="PS00589">
    <property type="entry name" value="PTS_HPR_SER"/>
    <property type="match status" value="1"/>
</dbReference>
<evidence type="ECO:0000256" key="3">
    <source>
        <dbReference type="ARBA" id="ARBA00020422"/>
    </source>
</evidence>
<dbReference type="GO" id="GO:0005737">
    <property type="term" value="C:cytoplasm"/>
    <property type="evidence" value="ECO:0007669"/>
    <property type="project" value="UniProtKB-SubCell"/>
</dbReference>
<dbReference type="InterPro" id="IPR035895">
    <property type="entry name" value="HPr-like_sf"/>
</dbReference>
<dbReference type="InterPro" id="IPR050399">
    <property type="entry name" value="HPr"/>
</dbReference>
<comment type="caution">
    <text evidence="7">The sequence shown here is derived from an EMBL/GenBank/DDBJ whole genome shotgun (WGS) entry which is preliminary data.</text>
</comment>
<dbReference type="AlphaFoldDB" id="A0A4R5B4T4"/>
<evidence type="ECO:0000256" key="1">
    <source>
        <dbReference type="ARBA" id="ARBA00003681"/>
    </source>
</evidence>
<evidence type="ECO:0000256" key="4">
    <source>
        <dbReference type="ARBA" id="ARBA00022490"/>
    </source>
</evidence>
<keyword evidence="8" id="KW-1185">Reference proteome</keyword>
<keyword evidence="5" id="KW-0598">Phosphotransferase system</keyword>
<dbReference type="SUPFAM" id="SSF55594">
    <property type="entry name" value="HPr-like"/>
    <property type="match status" value="1"/>
</dbReference>